<comment type="subcellular location">
    <subcellularLocation>
        <location evidence="1">Mitochondrion inner membrane</location>
        <topology evidence="1">Single-pass membrane protein</topology>
    </subcellularLocation>
</comment>
<keyword evidence="1" id="KW-0811">Translocation</keyword>
<dbReference type="SMART" id="SM00595">
    <property type="entry name" value="MADF"/>
    <property type="match status" value="1"/>
</dbReference>
<reference evidence="5 6" key="1">
    <citation type="submission" date="2017-12" db="EMBL/GenBank/DDBJ databases">
        <title>Hemimetabolous genomes reveal molecular basis of termite eusociality.</title>
        <authorList>
            <person name="Harrison M.C."/>
            <person name="Jongepier E."/>
            <person name="Robertson H.M."/>
            <person name="Arning N."/>
            <person name="Bitard-Feildel T."/>
            <person name="Chao H."/>
            <person name="Childers C.P."/>
            <person name="Dinh H."/>
            <person name="Doddapaneni H."/>
            <person name="Dugan S."/>
            <person name="Gowin J."/>
            <person name="Greiner C."/>
            <person name="Han Y."/>
            <person name="Hu H."/>
            <person name="Hughes D.S.T."/>
            <person name="Huylmans A.-K."/>
            <person name="Kemena C."/>
            <person name="Kremer L.P.M."/>
            <person name="Lee S.L."/>
            <person name="Lopez-Ezquerra A."/>
            <person name="Mallet L."/>
            <person name="Monroy-Kuhn J.M."/>
            <person name="Moser A."/>
            <person name="Murali S.C."/>
            <person name="Muzny D.M."/>
            <person name="Otani S."/>
            <person name="Piulachs M.-D."/>
            <person name="Poelchau M."/>
            <person name="Qu J."/>
            <person name="Schaub F."/>
            <person name="Wada-Katsumata A."/>
            <person name="Worley K.C."/>
            <person name="Xie Q."/>
            <person name="Ylla G."/>
            <person name="Poulsen M."/>
            <person name="Gibbs R.A."/>
            <person name="Schal C."/>
            <person name="Richards S."/>
            <person name="Belles X."/>
            <person name="Korb J."/>
            <person name="Bornberg-Bauer E."/>
        </authorList>
    </citation>
    <scope>NUCLEOTIDE SEQUENCE [LARGE SCALE GENOMIC DNA]</scope>
    <source>
        <tissue evidence="5">Whole body</tissue>
    </source>
</reference>
<dbReference type="InterPro" id="IPR023214">
    <property type="entry name" value="HAD_sf"/>
</dbReference>
<feature type="compositionally biased region" description="Polar residues" evidence="2">
    <location>
        <begin position="256"/>
        <end position="266"/>
    </location>
</feature>
<keyword evidence="1" id="KW-0809">Transit peptide</keyword>
<dbReference type="InterPro" id="IPR050365">
    <property type="entry name" value="TIM50"/>
</dbReference>
<dbReference type="PROSITE" id="PS51029">
    <property type="entry name" value="MADF"/>
    <property type="match status" value="1"/>
</dbReference>
<evidence type="ECO:0000256" key="2">
    <source>
        <dbReference type="SAM" id="MobiDB-lite"/>
    </source>
</evidence>
<keyword evidence="6" id="KW-1185">Reference proteome</keyword>
<keyword evidence="1" id="KW-0653">Protein transport</keyword>
<dbReference type="Gene3D" id="3.40.50.1000">
    <property type="entry name" value="HAD superfamily/HAD-like"/>
    <property type="match status" value="1"/>
</dbReference>
<dbReference type="PANTHER" id="PTHR12210">
    <property type="entry name" value="DULLARD PROTEIN PHOSPHATASE"/>
    <property type="match status" value="1"/>
</dbReference>
<comment type="similarity">
    <text evidence="1">Belongs to the TIM50 family.</text>
</comment>
<dbReference type="Proteomes" id="UP000235965">
    <property type="component" value="Unassembled WGS sequence"/>
</dbReference>
<keyword evidence="1" id="KW-0813">Transport</keyword>
<dbReference type="Pfam" id="PF03031">
    <property type="entry name" value="NIF"/>
    <property type="match status" value="1"/>
</dbReference>
<evidence type="ECO:0000313" key="5">
    <source>
        <dbReference type="EMBL" id="PNF38030.1"/>
    </source>
</evidence>
<dbReference type="AlphaFoldDB" id="A0A2J7RB27"/>
<comment type="function">
    <text evidence="1">Essential component of the TIM23 complex, a complex that mediates the translocation of transit peptide-containing proteins across the mitochondrial inner membrane.</text>
</comment>
<accession>A0A2J7RB27</accession>
<comment type="caution">
    <text evidence="5">The sequence shown here is derived from an EMBL/GenBank/DDBJ whole genome shotgun (WGS) entry which is preliminary data.</text>
</comment>
<sequence>MTTVSKKDSLLAFIDGYRSLPELWDTACVSYSNRVKKAAAYDILIEKLKPLEPNATRDSVVKKINNLRSVFRKELKKVNESKKSGASANDVYVPSLWYFGELMFLVDQETPDDSISTNELGNDINEKSYADPVADLLDRWGVFRSRLFRESCVFHRGNYVKDLNKLGRDLQKVIIVDNSPASYIFHPDNAVPVASWFDDMTDSELLDLIPFFEKLSKVDNVYTVLCNSNHPYNVSTTSSIINQSPPPQQQHNSLQVNNHATLNAGS</sequence>
<dbReference type="SUPFAM" id="SSF56784">
    <property type="entry name" value="HAD-like"/>
    <property type="match status" value="1"/>
</dbReference>
<dbReference type="SMART" id="SM00577">
    <property type="entry name" value="CPDc"/>
    <property type="match status" value="1"/>
</dbReference>
<dbReference type="STRING" id="105785.A0A2J7RB27"/>
<keyword evidence="1" id="KW-0496">Mitochondrion</keyword>
<dbReference type="InParanoid" id="A0A2J7RB27"/>
<dbReference type="Pfam" id="PF10545">
    <property type="entry name" value="MADF_DNA_bdg"/>
    <property type="match status" value="1"/>
</dbReference>
<evidence type="ECO:0000259" key="3">
    <source>
        <dbReference type="PROSITE" id="PS50969"/>
    </source>
</evidence>
<dbReference type="InterPro" id="IPR006578">
    <property type="entry name" value="MADF-dom"/>
</dbReference>
<dbReference type="CDD" id="cd07521">
    <property type="entry name" value="HAD_FCP1-like"/>
    <property type="match status" value="1"/>
</dbReference>
<dbReference type="InterPro" id="IPR036412">
    <property type="entry name" value="HAD-like_sf"/>
</dbReference>
<evidence type="ECO:0000256" key="1">
    <source>
        <dbReference type="RuleBase" id="RU365079"/>
    </source>
</evidence>
<name>A0A2J7RB27_9NEOP</name>
<dbReference type="GO" id="GO:0005744">
    <property type="term" value="C:TIM23 mitochondrial import inner membrane translocase complex"/>
    <property type="evidence" value="ECO:0007669"/>
    <property type="project" value="UniProtKB-UniRule"/>
</dbReference>
<dbReference type="EMBL" id="NEVH01006564">
    <property type="protein sequence ID" value="PNF38030.1"/>
    <property type="molecule type" value="Genomic_DNA"/>
</dbReference>
<dbReference type="InterPro" id="IPR004274">
    <property type="entry name" value="FCP1_dom"/>
</dbReference>
<protein>
    <recommendedName>
        <fullName evidence="1">Mitochondrial import inner membrane translocase subunit TIM50</fullName>
    </recommendedName>
</protein>
<dbReference type="OrthoDB" id="6617753at2759"/>
<organism evidence="5 6">
    <name type="scientific">Cryptotermes secundus</name>
    <dbReference type="NCBI Taxonomy" id="105785"/>
    <lineage>
        <taxon>Eukaryota</taxon>
        <taxon>Metazoa</taxon>
        <taxon>Ecdysozoa</taxon>
        <taxon>Arthropoda</taxon>
        <taxon>Hexapoda</taxon>
        <taxon>Insecta</taxon>
        <taxon>Pterygota</taxon>
        <taxon>Neoptera</taxon>
        <taxon>Polyneoptera</taxon>
        <taxon>Dictyoptera</taxon>
        <taxon>Blattodea</taxon>
        <taxon>Blattoidea</taxon>
        <taxon>Termitoidae</taxon>
        <taxon>Kalotermitidae</taxon>
        <taxon>Cryptotermitinae</taxon>
        <taxon>Cryptotermes</taxon>
    </lineage>
</organism>
<feature type="domain" description="FCP1 homology" evidence="3">
    <location>
        <begin position="53"/>
        <end position="215"/>
    </location>
</feature>
<feature type="region of interest" description="Disordered" evidence="2">
    <location>
        <begin position="237"/>
        <end position="266"/>
    </location>
</feature>
<dbReference type="PROSITE" id="PS50969">
    <property type="entry name" value="FCP1"/>
    <property type="match status" value="1"/>
</dbReference>
<dbReference type="GO" id="GO:0015031">
    <property type="term" value="P:protein transport"/>
    <property type="evidence" value="ECO:0007669"/>
    <property type="project" value="UniProtKB-KW"/>
</dbReference>
<comment type="subunit">
    <text evidence="1">Component of the TIM23 complex.</text>
</comment>
<evidence type="ECO:0000313" key="6">
    <source>
        <dbReference type="Proteomes" id="UP000235965"/>
    </source>
</evidence>
<feature type="compositionally biased region" description="Low complexity" evidence="2">
    <location>
        <begin position="237"/>
        <end position="255"/>
    </location>
</feature>
<proteinExistence type="inferred from homology"/>
<evidence type="ECO:0000259" key="4">
    <source>
        <dbReference type="PROSITE" id="PS51029"/>
    </source>
</evidence>
<feature type="domain" description="MADF" evidence="4">
    <location>
        <begin position="12"/>
        <end position="110"/>
    </location>
</feature>
<gene>
    <name evidence="5" type="ORF">B7P43_G02376</name>
</gene>